<dbReference type="SUPFAM" id="SSF46894">
    <property type="entry name" value="C-terminal effector domain of the bipartite response regulators"/>
    <property type="match status" value="1"/>
</dbReference>
<dbReference type="PANTHER" id="PTHR35807">
    <property type="entry name" value="TRANSCRIPTIONAL REGULATOR REDD-RELATED"/>
    <property type="match status" value="1"/>
</dbReference>
<proteinExistence type="predicted"/>
<dbReference type="InterPro" id="IPR005158">
    <property type="entry name" value="BTAD"/>
</dbReference>
<evidence type="ECO:0000256" key="1">
    <source>
        <dbReference type="PROSITE-ProRule" id="PRU00339"/>
    </source>
</evidence>
<dbReference type="SMART" id="SM01043">
    <property type="entry name" value="BTAD"/>
    <property type="match status" value="1"/>
</dbReference>
<gene>
    <name evidence="3" type="ORF">KSZ_75350</name>
</gene>
<dbReference type="InterPro" id="IPR016032">
    <property type="entry name" value="Sig_transdc_resp-reg_C-effctor"/>
</dbReference>
<keyword evidence="1" id="KW-0802">TPR repeat</keyword>
<dbReference type="Proteomes" id="UP000635565">
    <property type="component" value="Unassembled WGS sequence"/>
</dbReference>
<reference evidence="3 4" key="1">
    <citation type="journal article" date="2021" name="Int. J. Syst. Evol. Microbiol.">
        <title>Reticulibacter mediterranei gen. nov., sp. nov., within the new family Reticulibacteraceae fam. nov., and Ktedonospora formicarum gen. nov., sp. nov., Ktedonobacter robiniae sp. nov., Dictyobacter formicarum sp. nov. and Dictyobacter arantiisoli sp. nov., belonging to the class Ktedonobacteria.</title>
        <authorList>
            <person name="Yabe S."/>
            <person name="Zheng Y."/>
            <person name="Wang C.M."/>
            <person name="Sakai Y."/>
            <person name="Abe K."/>
            <person name="Yokota A."/>
            <person name="Donadio S."/>
            <person name="Cavaletti L."/>
            <person name="Monciardini P."/>
        </authorList>
    </citation>
    <scope>NUCLEOTIDE SEQUENCE [LARGE SCALE GENOMIC DNA]</scope>
    <source>
        <strain evidence="3 4">SOSP1-9</strain>
    </source>
</reference>
<organism evidence="3 4">
    <name type="scientific">Dictyobacter formicarum</name>
    <dbReference type="NCBI Taxonomy" id="2778368"/>
    <lineage>
        <taxon>Bacteria</taxon>
        <taxon>Bacillati</taxon>
        <taxon>Chloroflexota</taxon>
        <taxon>Ktedonobacteria</taxon>
        <taxon>Ktedonobacterales</taxon>
        <taxon>Dictyobacteraceae</taxon>
        <taxon>Dictyobacter</taxon>
    </lineage>
</organism>
<comment type="caution">
    <text evidence="3">The sequence shown here is derived from an EMBL/GenBank/DDBJ whole genome shotgun (WGS) entry which is preliminary data.</text>
</comment>
<evidence type="ECO:0000259" key="2">
    <source>
        <dbReference type="SMART" id="SM01043"/>
    </source>
</evidence>
<evidence type="ECO:0000313" key="4">
    <source>
        <dbReference type="Proteomes" id="UP000635565"/>
    </source>
</evidence>
<sequence>MLKHMQSSKTTSGRKTMSLLQNTHTLLNDKASIHPREREYGATYRAYAFGQFRLYCQDKPIKETMWRRNKVKALLKWFLLNPGKLCSADEFIDLFWSDLPSETAFGNLYVTIHCLRHLLEPSLGSREASHFIRRQSNNFYWFHMDETWWTDIADVQHLFETARAYDTRGEEVKASFYYRKIISHGVLGFLPEDAEEEWLRPYRQHYEYIYQQVLMRLIQLYQQRNEFEEVLEYAYQALSLDPYCEPATKAIIDVYFRQGNTGMAIRKLDDFSSFLQQELGVEPSREMHSLRAKILETDSL</sequence>
<dbReference type="EMBL" id="BNJJ01000039">
    <property type="protein sequence ID" value="GHO89529.1"/>
    <property type="molecule type" value="Genomic_DNA"/>
</dbReference>
<dbReference type="Pfam" id="PF03704">
    <property type="entry name" value="BTAD"/>
    <property type="match status" value="1"/>
</dbReference>
<keyword evidence="4" id="KW-1185">Reference proteome</keyword>
<protein>
    <recommendedName>
        <fullName evidence="2">Bacterial transcriptional activator domain-containing protein</fullName>
    </recommendedName>
</protein>
<dbReference type="PANTHER" id="PTHR35807:SF2">
    <property type="entry name" value="TRANSCRIPTIONAL ACTIVATOR DOMAIN"/>
    <property type="match status" value="1"/>
</dbReference>
<feature type="domain" description="Bacterial transcriptional activator" evidence="2">
    <location>
        <begin position="150"/>
        <end position="295"/>
    </location>
</feature>
<feature type="repeat" description="TPR" evidence="1">
    <location>
        <begin position="211"/>
        <end position="244"/>
    </location>
</feature>
<name>A0ABQ3VV71_9CHLR</name>
<dbReference type="Gene3D" id="1.10.10.10">
    <property type="entry name" value="Winged helix-like DNA-binding domain superfamily/Winged helix DNA-binding domain"/>
    <property type="match status" value="1"/>
</dbReference>
<evidence type="ECO:0000313" key="3">
    <source>
        <dbReference type="EMBL" id="GHO89529.1"/>
    </source>
</evidence>
<dbReference type="InterPro" id="IPR036388">
    <property type="entry name" value="WH-like_DNA-bd_sf"/>
</dbReference>
<dbReference type="InterPro" id="IPR051677">
    <property type="entry name" value="AfsR-DnrI-RedD_regulator"/>
</dbReference>
<dbReference type="InterPro" id="IPR011990">
    <property type="entry name" value="TPR-like_helical_dom_sf"/>
</dbReference>
<dbReference type="Gene3D" id="1.25.40.10">
    <property type="entry name" value="Tetratricopeptide repeat domain"/>
    <property type="match status" value="1"/>
</dbReference>
<accession>A0ABQ3VV71</accession>
<dbReference type="SUPFAM" id="SSF48452">
    <property type="entry name" value="TPR-like"/>
    <property type="match status" value="1"/>
</dbReference>
<dbReference type="PROSITE" id="PS50005">
    <property type="entry name" value="TPR"/>
    <property type="match status" value="1"/>
</dbReference>
<dbReference type="InterPro" id="IPR019734">
    <property type="entry name" value="TPR_rpt"/>
</dbReference>